<evidence type="ECO:0000256" key="6">
    <source>
        <dbReference type="ARBA" id="ARBA00022622"/>
    </source>
</evidence>
<keyword evidence="11 14" id="KW-1015">Disulfide bond</keyword>
<keyword evidence="14" id="KW-0408">Iron</keyword>
<proteinExistence type="inferred from homology"/>
<reference evidence="19 20" key="1">
    <citation type="submission" date="2023-08" db="EMBL/GenBank/DDBJ databases">
        <title>Black Yeasts Isolated from many extreme environments.</title>
        <authorList>
            <person name="Coleine C."/>
            <person name="Stajich J.E."/>
            <person name="Selbmann L."/>
        </authorList>
    </citation>
    <scope>NUCLEOTIDE SEQUENCE [LARGE SCALE GENOMIC DNA]</scope>
    <source>
        <strain evidence="19 20">CCFEE 5935</strain>
    </source>
</reference>
<dbReference type="GO" id="GO:0046872">
    <property type="term" value="F:metal ion binding"/>
    <property type="evidence" value="ECO:0007669"/>
    <property type="project" value="UniProtKB-UniRule"/>
</dbReference>
<feature type="chain" id="PRO_5043765509" description="CFEM domain-containing protein" evidence="17">
    <location>
        <begin position="23"/>
        <end position="447"/>
    </location>
</feature>
<feature type="disulfide bond" evidence="14">
    <location>
        <begin position="54"/>
        <end position="85"/>
    </location>
</feature>
<keyword evidence="7 16" id="KW-0812">Transmembrane</keyword>
<evidence type="ECO:0000256" key="3">
    <source>
        <dbReference type="ARBA" id="ARBA00004613"/>
    </source>
</evidence>
<feature type="disulfide bond" evidence="14">
    <location>
        <begin position="73"/>
        <end position="106"/>
    </location>
</feature>
<keyword evidence="14" id="KW-0349">Heme</keyword>
<dbReference type="InterPro" id="IPR052337">
    <property type="entry name" value="SAT4-like"/>
</dbReference>
<keyword evidence="6" id="KW-0325">Glycoprotein</keyword>
<evidence type="ECO:0000256" key="10">
    <source>
        <dbReference type="ARBA" id="ARBA00023136"/>
    </source>
</evidence>
<evidence type="ECO:0000256" key="17">
    <source>
        <dbReference type="SAM" id="SignalP"/>
    </source>
</evidence>
<gene>
    <name evidence="19" type="ORF">LTR77_010485</name>
</gene>
<feature type="transmembrane region" description="Helical" evidence="16">
    <location>
        <begin position="230"/>
        <end position="250"/>
    </location>
</feature>
<keyword evidence="8 17" id="KW-0732">Signal</keyword>
<feature type="disulfide bond" evidence="14">
    <location>
        <begin position="50"/>
        <end position="90"/>
    </location>
</feature>
<dbReference type="PANTHER" id="PTHR33048">
    <property type="entry name" value="PTH11-LIKE INTEGRAL MEMBRANE PROTEIN (AFU_ORTHOLOGUE AFUA_5G11245)"/>
    <property type="match status" value="1"/>
</dbReference>
<evidence type="ECO:0000256" key="13">
    <source>
        <dbReference type="ARBA" id="ARBA00038359"/>
    </source>
</evidence>
<organism evidence="19 20">
    <name type="scientific">Saxophila tyrrhenica</name>
    <dbReference type="NCBI Taxonomy" id="1690608"/>
    <lineage>
        <taxon>Eukaryota</taxon>
        <taxon>Fungi</taxon>
        <taxon>Dikarya</taxon>
        <taxon>Ascomycota</taxon>
        <taxon>Pezizomycotina</taxon>
        <taxon>Dothideomycetes</taxon>
        <taxon>Dothideomycetidae</taxon>
        <taxon>Mycosphaerellales</taxon>
        <taxon>Extremaceae</taxon>
        <taxon>Saxophila</taxon>
    </lineage>
</organism>
<evidence type="ECO:0000256" key="11">
    <source>
        <dbReference type="ARBA" id="ARBA00023157"/>
    </source>
</evidence>
<evidence type="ECO:0000256" key="16">
    <source>
        <dbReference type="SAM" id="Phobius"/>
    </source>
</evidence>
<dbReference type="PANTHER" id="PTHR33048:SF160">
    <property type="entry name" value="SAT4 FAMILY MEMBRANE PROTEIN"/>
    <property type="match status" value="1"/>
</dbReference>
<feature type="transmembrane region" description="Helical" evidence="16">
    <location>
        <begin position="117"/>
        <end position="137"/>
    </location>
</feature>
<comment type="caution">
    <text evidence="19">The sequence shown here is derived from an EMBL/GenBank/DDBJ whole genome shotgun (WGS) entry which is preliminary data.</text>
</comment>
<evidence type="ECO:0000259" key="18">
    <source>
        <dbReference type="PROSITE" id="PS52012"/>
    </source>
</evidence>
<keyword evidence="12" id="KW-0449">Lipoprotein</keyword>
<feature type="signal peptide" evidence="17">
    <location>
        <begin position="1"/>
        <end position="22"/>
    </location>
</feature>
<keyword evidence="20" id="KW-1185">Reference proteome</keyword>
<sequence length="447" mass="49566">MKSVMRMTIWCAVLTASHPTLAAEALSPEQQEQQAAMKAAEALLKSMPTCGRECLLQSIAASPCRVDDLACSCSNNTITAEVEACVAASCTIRESLTTKNTTETLCQRPIRDRTQTVSYTGAIGGVLAVLAYILRMISRTPWFGGSPGLDDVVMTVAVLEVIPLSVLSVVLADLGLGKDIWTLPFENITHILKIYYFDEDLYLTSLPLVKVSMLLFYLRVFPQSWFRISAYITMACCVGYAIAFLLVSVFQCRPIHLAWEHWDREHPGSCNNINAQVWASAGLNIVLDIVVLSLPIPLVRQLALNRRKKMLLFSMFGIGFIVTAISIIRMQVLVQFGATSNFTWTYTSVGYWSTIETDLAIICACMPALRALLRHIFPKAMGDSTRGLSPGPPTPGQSGLSYSRQSRGSKGSRDVFKDDKNFYPLVEVNTEVDMQWDRQRPVDNWPL</sequence>
<comment type="similarity">
    <text evidence="13">Belongs to the SAT4 family.</text>
</comment>
<dbReference type="InterPro" id="IPR008427">
    <property type="entry name" value="Extracellular_membr_CFEM_dom"/>
</dbReference>
<evidence type="ECO:0000256" key="4">
    <source>
        <dbReference type="ARBA" id="ARBA00010031"/>
    </source>
</evidence>
<dbReference type="Pfam" id="PF05730">
    <property type="entry name" value="CFEM"/>
    <property type="match status" value="1"/>
</dbReference>
<feature type="transmembrane region" description="Helical" evidence="16">
    <location>
        <begin position="311"/>
        <end position="330"/>
    </location>
</feature>
<accession>A0AAV9NZE8</accession>
<keyword evidence="6" id="KW-0336">GPI-anchor</keyword>
<feature type="transmembrane region" description="Helical" evidence="16">
    <location>
        <begin position="149"/>
        <end position="172"/>
    </location>
</feature>
<keyword evidence="9 16" id="KW-1133">Transmembrane helix</keyword>
<dbReference type="EMBL" id="JAVRRT010000023">
    <property type="protein sequence ID" value="KAK5163811.1"/>
    <property type="molecule type" value="Genomic_DNA"/>
</dbReference>
<evidence type="ECO:0000256" key="7">
    <source>
        <dbReference type="ARBA" id="ARBA00022692"/>
    </source>
</evidence>
<keyword evidence="5" id="KW-0964">Secreted</keyword>
<keyword evidence="14" id="KW-0479">Metal-binding</keyword>
<dbReference type="GO" id="GO:0005576">
    <property type="term" value="C:extracellular region"/>
    <property type="evidence" value="ECO:0007669"/>
    <property type="project" value="UniProtKB-SubCell"/>
</dbReference>
<protein>
    <recommendedName>
        <fullName evidence="18">CFEM domain-containing protein</fullName>
    </recommendedName>
</protein>
<evidence type="ECO:0000256" key="14">
    <source>
        <dbReference type="PROSITE-ProRule" id="PRU01356"/>
    </source>
</evidence>
<dbReference type="PROSITE" id="PS52012">
    <property type="entry name" value="CFEM"/>
    <property type="match status" value="1"/>
</dbReference>
<evidence type="ECO:0000256" key="8">
    <source>
        <dbReference type="ARBA" id="ARBA00022729"/>
    </source>
</evidence>
<evidence type="ECO:0000256" key="9">
    <source>
        <dbReference type="ARBA" id="ARBA00022989"/>
    </source>
</evidence>
<name>A0AAV9NZE8_9PEZI</name>
<dbReference type="GO" id="GO:0098552">
    <property type="term" value="C:side of membrane"/>
    <property type="evidence" value="ECO:0007669"/>
    <property type="project" value="UniProtKB-KW"/>
</dbReference>
<dbReference type="Proteomes" id="UP001337655">
    <property type="component" value="Unassembled WGS sequence"/>
</dbReference>
<dbReference type="GeneID" id="89931812"/>
<dbReference type="InterPro" id="IPR049326">
    <property type="entry name" value="Rhodopsin_dom_fungi"/>
</dbReference>
<evidence type="ECO:0000256" key="12">
    <source>
        <dbReference type="ARBA" id="ARBA00023288"/>
    </source>
</evidence>
<feature type="transmembrane region" description="Helical" evidence="16">
    <location>
        <begin position="277"/>
        <end position="299"/>
    </location>
</feature>
<evidence type="ECO:0000313" key="19">
    <source>
        <dbReference type="EMBL" id="KAK5163811.1"/>
    </source>
</evidence>
<dbReference type="Pfam" id="PF20684">
    <property type="entry name" value="Fung_rhodopsin"/>
    <property type="match status" value="1"/>
</dbReference>
<evidence type="ECO:0000256" key="15">
    <source>
        <dbReference type="SAM" id="MobiDB-lite"/>
    </source>
</evidence>
<evidence type="ECO:0000256" key="5">
    <source>
        <dbReference type="ARBA" id="ARBA00022525"/>
    </source>
</evidence>
<evidence type="ECO:0000256" key="2">
    <source>
        <dbReference type="ARBA" id="ARBA00004589"/>
    </source>
</evidence>
<dbReference type="RefSeq" id="XP_064654213.1">
    <property type="nucleotide sequence ID" value="XM_064807704.1"/>
</dbReference>
<keyword evidence="10 16" id="KW-0472">Membrane</keyword>
<evidence type="ECO:0000256" key="1">
    <source>
        <dbReference type="ARBA" id="ARBA00004141"/>
    </source>
</evidence>
<dbReference type="AlphaFoldDB" id="A0AAV9NZE8"/>
<evidence type="ECO:0000313" key="20">
    <source>
        <dbReference type="Proteomes" id="UP001337655"/>
    </source>
</evidence>
<dbReference type="SMART" id="SM00747">
    <property type="entry name" value="CFEM"/>
    <property type="match status" value="1"/>
</dbReference>
<feature type="binding site" description="axial binding residue" evidence="14">
    <location>
        <position position="68"/>
    </location>
    <ligand>
        <name>heme</name>
        <dbReference type="ChEBI" id="CHEBI:30413"/>
    </ligand>
    <ligandPart>
        <name>Fe</name>
        <dbReference type="ChEBI" id="CHEBI:18248"/>
    </ligandPart>
</feature>
<feature type="region of interest" description="Disordered" evidence="15">
    <location>
        <begin position="384"/>
        <end position="417"/>
    </location>
</feature>
<feature type="domain" description="CFEM" evidence="18">
    <location>
        <begin position="22"/>
        <end position="130"/>
    </location>
</feature>
<comment type="subcellular location">
    <subcellularLocation>
        <location evidence="2">Membrane</location>
        <topology evidence="2">Lipid-anchor</topology>
        <topology evidence="2">GPI-anchor</topology>
    </subcellularLocation>
    <subcellularLocation>
        <location evidence="1">Membrane</location>
        <topology evidence="1">Multi-pass membrane protein</topology>
    </subcellularLocation>
    <subcellularLocation>
        <location evidence="3">Secreted</location>
    </subcellularLocation>
</comment>
<comment type="similarity">
    <text evidence="4">Belongs to the RBT5 family.</text>
</comment>
<feature type="compositionally biased region" description="Polar residues" evidence="15">
    <location>
        <begin position="396"/>
        <end position="409"/>
    </location>
</feature>
<feature type="disulfide bond" evidence="14">
    <location>
        <begin position="64"/>
        <end position="71"/>
    </location>
</feature>